<dbReference type="OrthoDB" id="3252362at2759"/>
<evidence type="ECO:0000313" key="1">
    <source>
        <dbReference type="EMBL" id="TFK46456.1"/>
    </source>
</evidence>
<keyword evidence="2" id="KW-1185">Reference proteome</keyword>
<dbReference type="Proteomes" id="UP000305948">
    <property type="component" value="Unassembled WGS sequence"/>
</dbReference>
<gene>
    <name evidence="1" type="ORF">OE88DRAFT_1638246</name>
</gene>
<proteinExistence type="predicted"/>
<sequence>MNHDVSGAVRSPFWEDFPFCDIHLCITPDVLHQLYQGVFKHIVEWCSSIMDEKELDCRMRCIPPGCGVRIFKNGISTLSQISGSERKNMAKVLLACLVGKLPERTILALRGLLDFIYQAQNKTHDNDTLVYLQDSLNLFHANKDIFVELGVREDFNIPKFHSLLHYVNSIRFFGVTDKYNTEMFERLHIDFAKEGWHSTNRRDEHPQMVSWIEHHEKISFFECYVGWREQARAHSVLRPSVQLANTGPSPPLTTFAIKIAKHPTAPRQALHSIQDQHNAPGFIRELKKYLHSQTGLPQHEGRGIENAILPFNHVDIFYNIKIRPISIDDEEAPWDIIKASPSKGSRGGRFDTVIAIATDDAQSTGLEGIPTLCFHCENLQAYFYRNKNWEVEGDFYSSKNHREWYVSSVAKQSII</sequence>
<dbReference type="AlphaFoldDB" id="A0A5C3MQ10"/>
<dbReference type="InterPro" id="IPR041078">
    <property type="entry name" value="Plavaka"/>
</dbReference>
<protein>
    <submittedName>
        <fullName evidence="1">Uncharacterized protein</fullName>
    </submittedName>
</protein>
<accession>A0A5C3MQ10</accession>
<name>A0A5C3MQ10_9AGAM</name>
<dbReference type="Pfam" id="PF18759">
    <property type="entry name" value="Plavaka"/>
    <property type="match status" value="1"/>
</dbReference>
<dbReference type="EMBL" id="ML213529">
    <property type="protein sequence ID" value="TFK46456.1"/>
    <property type="molecule type" value="Genomic_DNA"/>
</dbReference>
<evidence type="ECO:0000313" key="2">
    <source>
        <dbReference type="Proteomes" id="UP000305948"/>
    </source>
</evidence>
<dbReference type="STRING" id="5364.A0A5C3MQ10"/>
<organism evidence="1 2">
    <name type="scientific">Heliocybe sulcata</name>
    <dbReference type="NCBI Taxonomy" id="5364"/>
    <lineage>
        <taxon>Eukaryota</taxon>
        <taxon>Fungi</taxon>
        <taxon>Dikarya</taxon>
        <taxon>Basidiomycota</taxon>
        <taxon>Agaricomycotina</taxon>
        <taxon>Agaricomycetes</taxon>
        <taxon>Gloeophyllales</taxon>
        <taxon>Gloeophyllaceae</taxon>
        <taxon>Heliocybe</taxon>
    </lineage>
</organism>
<reference evidence="1 2" key="1">
    <citation type="journal article" date="2019" name="Nat. Ecol. Evol.">
        <title>Megaphylogeny resolves global patterns of mushroom evolution.</title>
        <authorList>
            <person name="Varga T."/>
            <person name="Krizsan K."/>
            <person name="Foldi C."/>
            <person name="Dima B."/>
            <person name="Sanchez-Garcia M."/>
            <person name="Sanchez-Ramirez S."/>
            <person name="Szollosi G.J."/>
            <person name="Szarkandi J.G."/>
            <person name="Papp V."/>
            <person name="Albert L."/>
            <person name="Andreopoulos W."/>
            <person name="Angelini C."/>
            <person name="Antonin V."/>
            <person name="Barry K.W."/>
            <person name="Bougher N.L."/>
            <person name="Buchanan P."/>
            <person name="Buyck B."/>
            <person name="Bense V."/>
            <person name="Catcheside P."/>
            <person name="Chovatia M."/>
            <person name="Cooper J."/>
            <person name="Damon W."/>
            <person name="Desjardin D."/>
            <person name="Finy P."/>
            <person name="Geml J."/>
            <person name="Haridas S."/>
            <person name="Hughes K."/>
            <person name="Justo A."/>
            <person name="Karasinski D."/>
            <person name="Kautmanova I."/>
            <person name="Kiss B."/>
            <person name="Kocsube S."/>
            <person name="Kotiranta H."/>
            <person name="LaButti K.M."/>
            <person name="Lechner B.E."/>
            <person name="Liimatainen K."/>
            <person name="Lipzen A."/>
            <person name="Lukacs Z."/>
            <person name="Mihaltcheva S."/>
            <person name="Morgado L.N."/>
            <person name="Niskanen T."/>
            <person name="Noordeloos M.E."/>
            <person name="Ohm R.A."/>
            <person name="Ortiz-Santana B."/>
            <person name="Ovrebo C."/>
            <person name="Racz N."/>
            <person name="Riley R."/>
            <person name="Savchenko A."/>
            <person name="Shiryaev A."/>
            <person name="Soop K."/>
            <person name="Spirin V."/>
            <person name="Szebenyi C."/>
            <person name="Tomsovsky M."/>
            <person name="Tulloss R.E."/>
            <person name="Uehling J."/>
            <person name="Grigoriev I.V."/>
            <person name="Vagvolgyi C."/>
            <person name="Papp T."/>
            <person name="Martin F.M."/>
            <person name="Miettinen O."/>
            <person name="Hibbett D.S."/>
            <person name="Nagy L.G."/>
        </authorList>
    </citation>
    <scope>NUCLEOTIDE SEQUENCE [LARGE SCALE GENOMIC DNA]</scope>
    <source>
        <strain evidence="1 2">OMC1185</strain>
    </source>
</reference>